<dbReference type="RefSeq" id="WP_011399187.1">
    <property type="nucleotide sequence ID" value="NC_007645.1"/>
</dbReference>
<protein>
    <recommendedName>
        <fullName evidence="5">HmuY protein</fullName>
    </recommendedName>
</protein>
<gene>
    <name evidence="3" type="ordered locus">HCH_05459</name>
</gene>
<dbReference type="Pfam" id="PF14064">
    <property type="entry name" value="HmuY"/>
    <property type="match status" value="1"/>
</dbReference>
<feature type="chain" id="PRO_5004214909" description="HmuY protein" evidence="2">
    <location>
        <begin position="30"/>
        <end position="403"/>
    </location>
</feature>
<dbReference type="OrthoDB" id="335087at2"/>
<reference evidence="3 4" key="1">
    <citation type="journal article" date="2005" name="Nucleic Acids Res.">
        <title>Genomic blueprint of Hahella chejuensis, a marine microbe producing an algicidal agent.</title>
        <authorList>
            <person name="Jeong H."/>
            <person name="Yim J.H."/>
            <person name="Lee C."/>
            <person name="Choi S.-H."/>
            <person name="Park Y.K."/>
            <person name="Yoon S.H."/>
            <person name="Hur C.-G."/>
            <person name="Kang H.-Y."/>
            <person name="Kim D."/>
            <person name="Lee H.H."/>
            <person name="Park K.H."/>
            <person name="Park S.-H."/>
            <person name="Park H.-S."/>
            <person name="Lee H.K."/>
            <person name="Oh T.K."/>
            <person name="Kim J.F."/>
        </authorList>
    </citation>
    <scope>NUCLEOTIDE SEQUENCE [LARGE SCALE GENOMIC DNA]</scope>
    <source>
        <strain evidence="3 4">KCTC 2396</strain>
    </source>
</reference>
<dbReference type="KEGG" id="hch:HCH_05459"/>
<evidence type="ECO:0000313" key="4">
    <source>
        <dbReference type="Proteomes" id="UP000000238"/>
    </source>
</evidence>
<keyword evidence="4" id="KW-1185">Reference proteome</keyword>
<feature type="signal peptide" evidence="2">
    <location>
        <begin position="1"/>
        <end position="29"/>
    </location>
</feature>
<evidence type="ECO:0008006" key="5">
    <source>
        <dbReference type="Google" id="ProtNLM"/>
    </source>
</evidence>
<sequence length="403" mass="41695">MKPVSSPLAVKSGAIAAALILLSACSSGGGSGDPDNNTPGDGGSTPDNGSDAAYTSLIVDASSRDAYTYVNLATGQTLALTEAQAASSTDWHIGFRRTGVVLNGGASGPGEVRGALAAAQQDFYTDGGDPNANVFLNATPDSEEEHLLAAVNTASLTFTSDGVLSAITASGDRTGNVMDLGWYNYDISTHTVSLNDANGWLLRSNSGASYARFHATALTYNPGANLDVTFSFDVHPSDASGFTGNATFAASVPVSGGSQCFDFDADAVVDCNGAAWDLKLEINGFNWTLWTNSGPSGSGAGGAFGPLPVADLNNYVSGAQSDTGADISMHYTADATAGIFEDSPWYAYNLQGQHKIWSNYRVYVIETQSGGDDATKYKLQITNYYSDAGESGHPNIRSTPVAN</sequence>
<name>Q2SB51_HAHCH</name>
<keyword evidence="2" id="KW-0732">Signal</keyword>
<proteinExistence type="predicted"/>
<dbReference type="CDD" id="cd12105">
    <property type="entry name" value="HmuY"/>
    <property type="match status" value="2"/>
</dbReference>
<evidence type="ECO:0000256" key="1">
    <source>
        <dbReference type="SAM" id="MobiDB-lite"/>
    </source>
</evidence>
<organism evidence="3 4">
    <name type="scientific">Hahella chejuensis (strain KCTC 2396)</name>
    <dbReference type="NCBI Taxonomy" id="349521"/>
    <lineage>
        <taxon>Bacteria</taxon>
        <taxon>Pseudomonadati</taxon>
        <taxon>Pseudomonadota</taxon>
        <taxon>Gammaproteobacteria</taxon>
        <taxon>Oceanospirillales</taxon>
        <taxon>Hahellaceae</taxon>
        <taxon>Hahella</taxon>
    </lineage>
</organism>
<dbReference type="PROSITE" id="PS51257">
    <property type="entry name" value="PROKAR_LIPOPROTEIN"/>
    <property type="match status" value="1"/>
</dbReference>
<dbReference type="AlphaFoldDB" id="Q2SB51"/>
<dbReference type="EMBL" id="CP000155">
    <property type="protein sequence ID" value="ABC32123.1"/>
    <property type="molecule type" value="Genomic_DNA"/>
</dbReference>
<dbReference type="Proteomes" id="UP000000238">
    <property type="component" value="Chromosome"/>
</dbReference>
<evidence type="ECO:0000313" key="3">
    <source>
        <dbReference type="EMBL" id="ABC32123.1"/>
    </source>
</evidence>
<dbReference type="InterPro" id="IPR025921">
    <property type="entry name" value="HmuY"/>
</dbReference>
<dbReference type="HOGENOM" id="CLU_799105_0_0_6"/>
<feature type="region of interest" description="Disordered" evidence="1">
    <location>
        <begin position="28"/>
        <end position="51"/>
    </location>
</feature>
<evidence type="ECO:0000256" key="2">
    <source>
        <dbReference type="SAM" id="SignalP"/>
    </source>
</evidence>
<accession>Q2SB51</accession>
<dbReference type="eggNOG" id="ENOG502Z9CX">
    <property type="taxonomic scope" value="Bacteria"/>
</dbReference>
<dbReference type="STRING" id="349521.HCH_05459"/>